<accession>A0A0F9V040</accession>
<dbReference type="Pfam" id="PF03061">
    <property type="entry name" value="4HBT"/>
    <property type="match status" value="1"/>
</dbReference>
<gene>
    <name evidence="3" type="ORF">LCGC14_0200070</name>
</gene>
<dbReference type="AlphaFoldDB" id="A0A0F9V040"/>
<dbReference type="InterPro" id="IPR006683">
    <property type="entry name" value="Thioestr_dom"/>
</dbReference>
<evidence type="ECO:0000259" key="2">
    <source>
        <dbReference type="Pfam" id="PF03061"/>
    </source>
</evidence>
<proteinExistence type="predicted"/>
<dbReference type="InterPro" id="IPR029069">
    <property type="entry name" value="HotDog_dom_sf"/>
</dbReference>
<dbReference type="NCBIfam" id="TIGR00369">
    <property type="entry name" value="unchar_dom_1"/>
    <property type="match status" value="1"/>
</dbReference>
<reference evidence="3" key="1">
    <citation type="journal article" date="2015" name="Nature">
        <title>Complex archaea that bridge the gap between prokaryotes and eukaryotes.</title>
        <authorList>
            <person name="Spang A."/>
            <person name="Saw J.H."/>
            <person name="Jorgensen S.L."/>
            <person name="Zaremba-Niedzwiedzka K."/>
            <person name="Martijn J."/>
            <person name="Lind A.E."/>
            <person name="van Eijk R."/>
            <person name="Schleper C."/>
            <person name="Guy L."/>
            <person name="Ettema T.J."/>
        </authorList>
    </citation>
    <scope>NUCLEOTIDE SEQUENCE</scope>
</reference>
<comment type="caution">
    <text evidence="3">The sequence shown here is derived from an EMBL/GenBank/DDBJ whole genome shotgun (WGS) entry which is preliminary data.</text>
</comment>
<dbReference type="CDD" id="cd03443">
    <property type="entry name" value="PaaI_thioesterase"/>
    <property type="match status" value="1"/>
</dbReference>
<sequence>MNQDERQAIARTVTGFFQELGAELEEYGQGRAVVALTLTEKHMNNASNLHGGVTASLLDIAMGLCGTWAESPDERRVAITLSLNTNFSATAQAGNRVRAVATCRSGGHKVFMASCDLLDQDGKLLGFGDGVFKKGAYRKDLP</sequence>
<protein>
    <recommendedName>
        <fullName evidence="2">Thioesterase domain-containing protein</fullName>
    </recommendedName>
</protein>
<dbReference type="PANTHER" id="PTHR43240">
    <property type="entry name" value="1,4-DIHYDROXY-2-NAPHTHOYL-COA THIOESTERASE 1"/>
    <property type="match status" value="1"/>
</dbReference>
<dbReference type="GO" id="GO:0016787">
    <property type="term" value="F:hydrolase activity"/>
    <property type="evidence" value="ECO:0007669"/>
    <property type="project" value="UniProtKB-KW"/>
</dbReference>
<keyword evidence="1" id="KW-0378">Hydrolase</keyword>
<evidence type="ECO:0000313" key="3">
    <source>
        <dbReference type="EMBL" id="KKN93142.1"/>
    </source>
</evidence>
<feature type="domain" description="Thioesterase" evidence="2">
    <location>
        <begin position="48"/>
        <end position="124"/>
    </location>
</feature>
<organism evidence="3">
    <name type="scientific">marine sediment metagenome</name>
    <dbReference type="NCBI Taxonomy" id="412755"/>
    <lineage>
        <taxon>unclassified sequences</taxon>
        <taxon>metagenomes</taxon>
        <taxon>ecological metagenomes</taxon>
    </lineage>
</organism>
<dbReference type="InterPro" id="IPR003736">
    <property type="entry name" value="PAAI_dom"/>
</dbReference>
<name>A0A0F9V040_9ZZZZ</name>
<dbReference type="SUPFAM" id="SSF54637">
    <property type="entry name" value="Thioesterase/thiol ester dehydrase-isomerase"/>
    <property type="match status" value="1"/>
</dbReference>
<evidence type="ECO:0000256" key="1">
    <source>
        <dbReference type="ARBA" id="ARBA00022801"/>
    </source>
</evidence>
<dbReference type="EMBL" id="LAZR01000088">
    <property type="protein sequence ID" value="KKN93142.1"/>
    <property type="molecule type" value="Genomic_DNA"/>
</dbReference>
<dbReference type="Gene3D" id="3.10.129.10">
    <property type="entry name" value="Hotdog Thioesterase"/>
    <property type="match status" value="1"/>
</dbReference>